<proteinExistence type="predicted"/>
<name>A0A511QVZ9_9VIBR</name>
<dbReference type="InterPro" id="IPR014580">
    <property type="entry name" value="UCP033199"/>
</dbReference>
<reference evidence="1 2" key="1">
    <citation type="submission" date="2019-07" db="EMBL/GenBank/DDBJ databases">
        <title>Whole genome shotgun sequence of Vibrio superstes NBRC 103154.</title>
        <authorList>
            <person name="Hosoyama A."/>
            <person name="Uohara A."/>
            <person name="Ohji S."/>
            <person name="Ichikawa N."/>
        </authorList>
    </citation>
    <scope>NUCLEOTIDE SEQUENCE [LARGE SCALE GENOMIC DNA]</scope>
    <source>
        <strain evidence="1 2">NBRC 103154</strain>
    </source>
</reference>
<comment type="caution">
    <text evidence="1">The sequence shown here is derived from an EMBL/GenBank/DDBJ whole genome shotgun (WGS) entry which is preliminary data.</text>
</comment>
<gene>
    <name evidence="1" type="ORF">VSU01S_37940</name>
</gene>
<accession>A0A511QVZ9</accession>
<sequence length="121" mass="13880">MKDTKSQDDKIAGMVFSKIYPLYVAKVEKKFRTKDELNEVISWLTGYDESELQNHIEGSTTFGEFFSNATVNPNSKLITGKICGYKVEDIENPITQQARYLDKLVDELAKGHEMKRILRIS</sequence>
<dbReference type="Pfam" id="PF09966">
    <property type="entry name" value="DUF2200"/>
    <property type="match status" value="1"/>
</dbReference>
<dbReference type="Proteomes" id="UP000321113">
    <property type="component" value="Unassembled WGS sequence"/>
</dbReference>
<evidence type="ECO:0008006" key="3">
    <source>
        <dbReference type="Google" id="ProtNLM"/>
    </source>
</evidence>
<dbReference type="EMBL" id="BJXK01000025">
    <property type="protein sequence ID" value="GEM81549.1"/>
    <property type="molecule type" value="Genomic_DNA"/>
</dbReference>
<dbReference type="AlphaFoldDB" id="A0A511QVZ9"/>
<protein>
    <recommendedName>
        <fullName evidence="3">DUF2200 domain-containing protein</fullName>
    </recommendedName>
</protein>
<evidence type="ECO:0000313" key="2">
    <source>
        <dbReference type="Proteomes" id="UP000321113"/>
    </source>
</evidence>
<organism evidence="1 2">
    <name type="scientific">Vibrio superstes NBRC 103154</name>
    <dbReference type="NCBI Taxonomy" id="1219062"/>
    <lineage>
        <taxon>Bacteria</taxon>
        <taxon>Pseudomonadati</taxon>
        <taxon>Pseudomonadota</taxon>
        <taxon>Gammaproteobacteria</taxon>
        <taxon>Vibrionales</taxon>
        <taxon>Vibrionaceae</taxon>
        <taxon>Vibrio</taxon>
    </lineage>
</organism>
<evidence type="ECO:0000313" key="1">
    <source>
        <dbReference type="EMBL" id="GEM81549.1"/>
    </source>
</evidence>
<dbReference type="RefSeq" id="WP_119010405.1">
    <property type="nucleotide sequence ID" value="NZ_BJXK01000025.1"/>
</dbReference>
<dbReference type="InterPro" id="IPR023204">
    <property type="entry name" value="SP1917_dom_sf"/>
</dbReference>
<keyword evidence="2" id="KW-1185">Reference proteome</keyword>
<dbReference type="OrthoDB" id="3192540at2"/>
<dbReference type="Gene3D" id="1.10.8.290">
    <property type="entry name" value="uncharacterized protein sp1917 domain"/>
    <property type="match status" value="1"/>
</dbReference>